<keyword evidence="5 6" id="KW-0413">Isomerase</keyword>
<dbReference type="SUPFAM" id="SSF54534">
    <property type="entry name" value="FKBP-like"/>
    <property type="match status" value="1"/>
</dbReference>
<evidence type="ECO:0000256" key="6">
    <source>
        <dbReference type="PROSITE-ProRule" id="PRU00278"/>
    </source>
</evidence>
<organism evidence="8 9">
    <name type="scientific">Planktothrix agardhii (strain NIVA-CYA 126/8)</name>
    <dbReference type="NCBI Taxonomy" id="388467"/>
    <lineage>
        <taxon>Bacteria</taxon>
        <taxon>Bacillati</taxon>
        <taxon>Cyanobacteriota</taxon>
        <taxon>Cyanophyceae</taxon>
        <taxon>Oscillatoriophycideae</taxon>
        <taxon>Oscillatoriales</taxon>
        <taxon>Microcoleaceae</taxon>
        <taxon>Planktothrix</taxon>
    </lineage>
</organism>
<dbReference type="SUPFAM" id="SSF109998">
    <property type="entry name" value="Triger factor/SurA peptide-binding domain-like"/>
    <property type="match status" value="1"/>
</dbReference>
<keyword evidence="9" id="KW-1185">Reference proteome</keyword>
<protein>
    <recommendedName>
        <fullName evidence="2">peptidylprolyl isomerase</fullName>
        <ecNumber evidence="2">5.2.1.8</ecNumber>
    </recommendedName>
</protein>
<gene>
    <name evidence="8" type="ORF">A19Y_1462</name>
</gene>
<dbReference type="HOGENOM" id="CLU_082394_0_0_3"/>
<dbReference type="Gene3D" id="3.10.50.40">
    <property type="match status" value="1"/>
</dbReference>
<dbReference type="Proteomes" id="UP000027395">
    <property type="component" value="Chromosome"/>
</dbReference>
<keyword evidence="4 6" id="KW-0697">Rotamase</keyword>
<reference evidence="8 9" key="1">
    <citation type="journal article" date="2014" name="Appl. Environ. Microbiol.">
        <title>Elucidation of insertion elements encoded on plasmids and in vitro construction of shuttle vectors from the toxic cyanobacterium Planktothrix.</title>
        <authorList>
            <person name="Christiansen G."/>
            <person name="Goesmann A."/>
            <person name="Kurmayer R."/>
        </authorList>
    </citation>
    <scope>NUCLEOTIDE SEQUENCE [LARGE SCALE GENOMIC DNA]</scope>
    <source>
        <strain evidence="8 9">NIVA-CYA 126/8</strain>
    </source>
</reference>
<dbReference type="GeneID" id="77287677"/>
<dbReference type="InterPro" id="IPR000297">
    <property type="entry name" value="PPIase_PpiC"/>
</dbReference>
<evidence type="ECO:0000313" key="9">
    <source>
        <dbReference type="Proteomes" id="UP000027395"/>
    </source>
</evidence>
<dbReference type="EC" id="5.2.1.8" evidence="2"/>
<dbReference type="InterPro" id="IPR046357">
    <property type="entry name" value="PPIase_dom_sf"/>
</dbReference>
<dbReference type="PROSITE" id="PS50198">
    <property type="entry name" value="PPIC_PPIASE_2"/>
    <property type="match status" value="1"/>
</dbReference>
<keyword evidence="3" id="KW-0732">Signal</keyword>
<evidence type="ECO:0000256" key="1">
    <source>
        <dbReference type="ARBA" id="ARBA00000971"/>
    </source>
</evidence>
<name>A0A073CEE4_PLAA1</name>
<dbReference type="EMBL" id="CM002803">
    <property type="protein sequence ID" value="KEI66506.1"/>
    <property type="molecule type" value="Genomic_DNA"/>
</dbReference>
<dbReference type="Pfam" id="PF00639">
    <property type="entry name" value="Rotamase"/>
    <property type="match status" value="1"/>
</dbReference>
<dbReference type="AlphaFoldDB" id="A0A073CEE4"/>
<dbReference type="InterPro" id="IPR050245">
    <property type="entry name" value="PrsA_foldase"/>
</dbReference>
<feature type="domain" description="PpiC" evidence="7">
    <location>
        <begin position="116"/>
        <end position="206"/>
    </location>
</feature>
<dbReference type="STRING" id="388467.A19Y_1462"/>
<evidence type="ECO:0000256" key="4">
    <source>
        <dbReference type="ARBA" id="ARBA00023110"/>
    </source>
</evidence>
<evidence type="ECO:0000256" key="3">
    <source>
        <dbReference type="ARBA" id="ARBA00022729"/>
    </source>
</evidence>
<dbReference type="RefSeq" id="WP_042153235.1">
    <property type="nucleotide sequence ID" value="NZ_CM002803.1"/>
</dbReference>
<dbReference type="GO" id="GO:0003755">
    <property type="term" value="F:peptidyl-prolyl cis-trans isomerase activity"/>
    <property type="evidence" value="ECO:0007669"/>
    <property type="project" value="UniProtKB-KW"/>
</dbReference>
<evidence type="ECO:0000256" key="5">
    <source>
        <dbReference type="ARBA" id="ARBA00023235"/>
    </source>
</evidence>
<evidence type="ECO:0000256" key="2">
    <source>
        <dbReference type="ARBA" id="ARBA00013194"/>
    </source>
</evidence>
<dbReference type="eggNOG" id="COG0760">
    <property type="taxonomic scope" value="Bacteria"/>
</dbReference>
<accession>A0A073CEE4</accession>
<dbReference type="PANTHER" id="PTHR47245:SF1">
    <property type="entry name" value="FOLDASE PROTEIN PRSA"/>
    <property type="match status" value="1"/>
</dbReference>
<dbReference type="PATRIC" id="fig|388467.6.peg.1399"/>
<evidence type="ECO:0000313" key="8">
    <source>
        <dbReference type="EMBL" id="KEI66506.1"/>
    </source>
</evidence>
<dbReference type="InterPro" id="IPR027304">
    <property type="entry name" value="Trigger_fact/SurA_dom_sf"/>
</dbReference>
<comment type="catalytic activity">
    <reaction evidence="1">
        <text>[protein]-peptidylproline (omega=180) = [protein]-peptidylproline (omega=0)</text>
        <dbReference type="Rhea" id="RHEA:16237"/>
        <dbReference type="Rhea" id="RHEA-COMP:10747"/>
        <dbReference type="Rhea" id="RHEA-COMP:10748"/>
        <dbReference type="ChEBI" id="CHEBI:83833"/>
        <dbReference type="ChEBI" id="CHEBI:83834"/>
        <dbReference type="EC" id="5.2.1.8"/>
    </reaction>
</comment>
<sequence length="250" mass="28255">MTGLFKVGDTIITAEDLPSLLKRYQLMPLFLREVILEQAIAKITCTEAEQAAAIERFESQHQLTSPEAKSAWLAAYDMTPEQLVEMAERPVKVEKFKQETWGGRVENYFLTRKGGLDQVVYSLIRTKNPGLAQELYFRILEGENSFAEVAHDHSEGPESRSGGVLGPVPVSQPHPAISKLLSVSQPGQLWAPRPLAEWFVIIRLEKFLPAQLDESMRRRMIEEMFETWLREQMAQVGSLQPVRTSVSSVS</sequence>
<dbReference type="PANTHER" id="PTHR47245">
    <property type="entry name" value="PEPTIDYLPROLYL ISOMERASE"/>
    <property type="match status" value="1"/>
</dbReference>
<proteinExistence type="predicted"/>
<evidence type="ECO:0000259" key="7">
    <source>
        <dbReference type="PROSITE" id="PS50198"/>
    </source>
</evidence>